<evidence type="ECO:0000313" key="2">
    <source>
        <dbReference type="EMBL" id="PIC14796.1"/>
    </source>
</evidence>
<keyword evidence="3" id="KW-1185">Reference proteome</keyword>
<dbReference type="PANTHER" id="PTHR22744:SF14">
    <property type="entry name" value="BTB DOMAIN-CONTAINING PROTEIN-RELATED"/>
    <property type="match status" value="1"/>
</dbReference>
<name>A0A2G5SIW2_9PELO</name>
<dbReference type="EMBL" id="PDUG01000007">
    <property type="protein sequence ID" value="PIC14796.1"/>
    <property type="molecule type" value="Genomic_DNA"/>
</dbReference>
<organism evidence="2 3">
    <name type="scientific">Caenorhabditis nigoni</name>
    <dbReference type="NCBI Taxonomy" id="1611254"/>
    <lineage>
        <taxon>Eukaryota</taxon>
        <taxon>Metazoa</taxon>
        <taxon>Ecdysozoa</taxon>
        <taxon>Nematoda</taxon>
        <taxon>Chromadorea</taxon>
        <taxon>Rhabditida</taxon>
        <taxon>Rhabditina</taxon>
        <taxon>Rhabditomorpha</taxon>
        <taxon>Rhabditoidea</taxon>
        <taxon>Rhabditidae</taxon>
        <taxon>Peloderinae</taxon>
        <taxon>Caenorhabditis</taxon>
    </lineage>
</organism>
<accession>A0A2G5SIW2</accession>
<dbReference type="OrthoDB" id="5866811at2759"/>
<reference evidence="3" key="1">
    <citation type="submission" date="2017-10" db="EMBL/GenBank/DDBJ databases">
        <title>Rapid genome shrinkage in a self-fertile nematode reveals novel sperm competition proteins.</title>
        <authorList>
            <person name="Yin D."/>
            <person name="Schwarz E.M."/>
            <person name="Thomas C.G."/>
            <person name="Felde R.L."/>
            <person name="Korf I.F."/>
            <person name="Cutter A.D."/>
            <person name="Schartner C.M."/>
            <person name="Ralston E.J."/>
            <person name="Meyer B.J."/>
            <person name="Haag E.S."/>
        </authorList>
    </citation>
    <scope>NUCLEOTIDE SEQUENCE [LARGE SCALE GENOMIC DNA]</scope>
    <source>
        <strain evidence="3">JU1422</strain>
    </source>
</reference>
<dbReference type="InterPro" id="IPR011333">
    <property type="entry name" value="SKP1/BTB/POZ_sf"/>
</dbReference>
<evidence type="ECO:0000259" key="1">
    <source>
        <dbReference type="PROSITE" id="PS50097"/>
    </source>
</evidence>
<dbReference type="AlphaFoldDB" id="A0A2G5SIW2"/>
<dbReference type="PANTHER" id="PTHR22744">
    <property type="entry name" value="HELIX LOOP HELIX PROTEIN 21-RELATED"/>
    <property type="match status" value="1"/>
</dbReference>
<proteinExistence type="predicted"/>
<dbReference type="InterPro" id="IPR000210">
    <property type="entry name" value="BTB/POZ_dom"/>
</dbReference>
<comment type="caution">
    <text evidence="2">The sequence shown here is derived from an EMBL/GenBank/DDBJ whole genome shotgun (WGS) entry which is preliminary data.</text>
</comment>
<feature type="domain" description="BTB" evidence="1">
    <location>
        <begin position="20"/>
        <end position="78"/>
    </location>
</feature>
<evidence type="ECO:0000313" key="3">
    <source>
        <dbReference type="Proteomes" id="UP000230233"/>
    </source>
</evidence>
<gene>
    <name evidence="2" type="ORF">B9Z55_026980</name>
</gene>
<dbReference type="Pfam" id="PF00651">
    <property type="entry name" value="BTB"/>
    <property type="match status" value="1"/>
</dbReference>
<dbReference type="Proteomes" id="UP000230233">
    <property type="component" value="Unassembled WGS sequence"/>
</dbReference>
<dbReference type="STRING" id="1611254.A0A2G5SIW2"/>
<dbReference type="CDD" id="cd18186">
    <property type="entry name" value="BTB_POZ_ZBTB_KLHL-like"/>
    <property type="match status" value="1"/>
</dbReference>
<protein>
    <recommendedName>
        <fullName evidence="1">BTB domain-containing protein</fullName>
    </recommendedName>
</protein>
<sequence length="179" mass="20456">MAETLTLGVYESTFAKTDKTDVILVVDGKKLHVNKAVLSYHSDYFNAMFNSNFKEKSMSKIEMKDVKIEDLAALLSLITVNPIWPKLENAERILELSDRFLMPSVRCVLEIFLVSSDLSKLEKMRLGDKFKLEKLLNNSFSQYKTGPDFQGIKRTSQFKGFSDSTKIMILDRLMAVLNL</sequence>
<dbReference type="PROSITE" id="PS50097">
    <property type="entry name" value="BTB"/>
    <property type="match status" value="1"/>
</dbReference>
<dbReference type="SMART" id="SM00225">
    <property type="entry name" value="BTB"/>
    <property type="match status" value="1"/>
</dbReference>
<dbReference type="SUPFAM" id="SSF54695">
    <property type="entry name" value="POZ domain"/>
    <property type="match status" value="1"/>
</dbReference>
<dbReference type="Gene3D" id="3.30.710.10">
    <property type="entry name" value="Potassium Channel Kv1.1, Chain A"/>
    <property type="match status" value="1"/>
</dbReference>